<feature type="transmembrane region" description="Helical" evidence="1">
    <location>
        <begin position="61"/>
        <end position="79"/>
    </location>
</feature>
<gene>
    <name evidence="2" type="ORF">H9632_02290</name>
</gene>
<protein>
    <recommendedName>
        <fullName evidence="4">DUF1700 domain-containing protein</fullName>
    </recommendedName>
</protein>
<feature type="transmembrane region" description="Helical" evidence="1">
    <location>
        <begin position="85"/>
        <end position="105"/>
    </location>
</feature>
<dbReference type="EMBL" id="JACSPW010000001">
    <property type="protein sequence ID" value="MBD8031881.1"/>
    <property type="molecule type" value="Genomic_DNA"/>
</dbReference>
<evidence type="ECO:0000313" key="2">
    <source>
        <dbReference type="EMBL" id="MBD8031881.1"/>
    </source>
</evidence>
<name>A0ABR8XIV5_9BACL</name>
<feature type="transmembrane region" description="Helical" evidence="1">
    <location>
        <begin position="164"/>
        <end position="184"/>
    </location>
</feature>
<keyword evidence="1" id="KW-0812">Transmembrane</keyword>
<feature type="transmembrane region" description="Helical" evidence="1">
    <location>
        <begin position="142"/>
        <end position="159"/>
    </location>
</feature>
<reference evidence="2 3" key="1">
    <citation type="submission" date="2020-08" db="EMBL/GenBank/DDBJ databases">
        <title>A Genomic Blueprint of the Chicken Gut Microbiome.</title>
        <authorList>
            <person name="Gilroy R."/>
            <person name="Ravi A."/>
            <person name="Getino M."/>
            <person name="Pursley I."/>
            <person name="Horton D.L."/>
            <person name="Alikhan N.-F."/>
            <person name="Baker D."/>
            <person name="Gharbi K."/>
            <person name="Hall N."/>
            <person name="Watson M."/>
            <person name="Adriaenssens E.M."/>
            <person name="Foster-Nyarko E."/>
            <person name="Jarju S."/>
            <person name="Secka A."/>
            <person name="Antonio M."/>
            <person name="Oren A."/>
            <person name="Chaudhuri R."/>
            <person name="La Ragione R.M."/>
            <person name="Hildebrand F."/>
            <person name="Pallen M.J."/>
        </authorList>
    </citation>
    <scope>NUCLEOTIDE SEQUENCE [LARGE SCALE GENOMIC DNA]</scope>
    <source>
        <strain evidence="2 3">Sa1YVA6</strain>
    </source>
</reference>
<feature type="transmembrane region" description="Helical" evidence="1">
    <location>
        <begin position="112"/>
        <end position="136"/>
    </location>
</feature>
<evidence type="ECO:0008006" key="4">
    <source>
        <dbReference type="Google" id="ProtNLM"/>
    </source>
</evidence>
<keyword evidence="1" id="KW-1133">Transmembrane helix</keyword>
<sequence>MSNQKKQIIMNEISFWKQNKLLPGQYCDFLMTLYSEGNNSDDEITGQAKKAIHNVEKRKKFNLAVFFPISAIVILLLLFTIQFEWVVIAVAAVFAVSCLIGALYFAKRNHLLAVMLQLATALSTLGVTLKISTTYFTGNNEMLYIFLIINCVFWLVSGVMMKIIYFTISGILGLLVIIGAWIYFL</sequence>
<keyword evidence="1" id="KW-0472">Membrane</keyword>
<dbReference type="RefSeq" id="WP_191702497.1">
    <property type="nucleotide sequence ID" value="NZ_JACSPW010000001.1"/>
</dbReference>
<dbReference type="Proteomes" id="UP000600565">
    <property type="component" value="Unassembled WGS sequence"/>
</dbReference>
<keyword evidence="3" id="KW-1185">Reference proteome</keyword>
<organism evidence="2 3">
    <name type="scientific">Solibacillus merdavium</name>
    <dbReference type="NCBI Taxonomy" id="2762218"/>
    <lineage>
        <taxon>Bacteria</taxon>
        <taxon>Bacillati</taxon>
        <taxon>Bacillota</taxon>
        <taxon>Bacilli</taxon>
        <taxon>Bacillales</taxon>
        <taxon>Caryophanaceae</taxon>
        <taxon>Solibacillus</taxon>
    </lineage>
</organism>
<evidence type="ECO:0000256" key="1">
    <source>
        <dbReference type="SAM" id="Phobius"/>
    </source>
</evidence>
<comment type="caution">
    <text evidence="2">The sequence shown here is derived from an EMBL/GenBank/DDBJ whole genome shotgun (WGS) entry which is preliminary data.</text>
</comment>
<accession>A0ABR8XIV5</accession>
<evidence type="ECO:0000313" key="3">
    <source>
        <dbReference type="Proteomes" id="UP000600565"/>
    </source>
</evidence>
<proteinExistence type="predicted"/>